<evidence type="ECO:0000313" key="17">
    <source>
        <dbReference type="EMBL" id="SMF50834.1"/>
    </source>
</evidence>
<keyword evidence="12" id="KW-0521">NADP</keyword>
<dbReference type="Proteomes" id="UP000192903">
    <property type="component" value="Unassembled WGS sequence"/>
</dbReference>
<evidence type="ECO:0000313" key="18">
    <source>
        <dbReference type="Proteomes" id="UP000192903"/>
    </source>
</evidence>
<dbReference type="CDD" id="cd01284">
    <property type="entry name" value="Riboflavin_deaminase-reductase"/>
    <property type="match status" value="1"/>
</dbReference>
<evidence type="ECO:0000256" key="11">
    <source>
        <dbReference type="ARBA" id="ARBA00022833"/>
    </source>
</evidence>
<keyword evidence="13" id="KW-0560">Oxidoreductase</keyword>
<dbReference type="RefSeq" id="WP_085422984.1">
    <property type="nucleotide sequence ID" value="NZ_FXAF01000006.1"/>
</dbReference>
<dbReference type="STRING" id="464029.SAMN02982989_2854"/>
<evidence type="ECO:0000256" key="3">
    <source>
        <dbReference type="ARBA" id="ARBA00004910"/>
    </source>
</evidence>
<dbReference type="InterPro" id="IPR002734">
    <property type="entry name" value="RibDG_C"/>
</dbReference>
<name>A0A1X7FEJ2_9HYPH</name>
<comment type="pathway">
    <text evidence="3">Cofactor biosynthesis; riboflavin biosynthesis; 5-amino-6-(D-ribitylamino)uracil from GTP: step 3/4.</text>
</comment>
<keyword evidence="9" id="KW-0686">Riboflavin biosynthesis</keyword>
<dbReference type="UniPathway" id="UPA00275">
    <property type="reaction ID" value="UER00401"/>
</dbReference>
<dbReference type="PROSITE" id="PS51747">
    <property type="entry name" value="CYT_DCMP_DEAMINASES_2"/>
    <property type="match status" value="1"/>
</dbReference>
<reference evidence="18" key="1">
    <citation type="submission" date="2017-04" db="EMBL/GenBank/DDBJ databases">
        <authorList>
            <person name="Varghese N."/>
            <person name="Submissions S."/>
        </authorList>
    </citation>
    <scope>NUCLEOTIDE SEQUENCE [LARGE SCALE GENOMIC DNA]</scope>
    <source>
        <strain evidence="18">B4P</strain>
    </source>
</reference>
<dbReference type="NCBIfam" id="TIGR00326">
    <property type="entry name" value="eubact_ribD"/>
    <property type="match status" value="1"/>
</dbReference>
<feature type="domain" description="CMP/dCMP-type deaminase" evidence="16">
    <location>
        <begin position="5"/>
        <end position="127"/>
    </location>
</feature>
<keyword evidence="18" id="KW-1185">Reference proteome</keyword>
<dbReference type="Gene3D" id="3.40.140.10">
    <property type="entry name" value="Cytidine Deaminase, domain 2"/>
    <property type="match status" value="1"/>
</dbReference>
<dbReference type="EC" id="1.1.1.193" evidence="7"/>
<sequence>MGAAPEDREFMAAAIRLSRRNLGLTGTNPSVGCVIVKDGEVVGEAVTAPGGRPHAETQALDIAGGKARGATVYVTLEPCSHYGRTPPCANALVEAGVARVVVCLTDPDPRVSGRGLAILRDAGIAVETGLMEEEGRRALAGYLMRQTKGRPYVTLKLAVSADGKLGRRGEELAITGPEARAEVHRLRAQSDAILVGIGTALSDDPELTVRLPGMEDRSPIRIVLDRRLQLPLDSKLVTTARDVPVIVVAAPSSVFPADAPSTPPSALPGISPSRGEIDGAAARSTSSPDAVEPPSGSADETTKAGRGAGSLPISPPVGEMPGRAEGGSSATKREMLIQAGVEIMETSDLDILLAIFAARGISSLLVEGGAIVAKAFLEAGLIDHVLLFQGAGAIGEGGLESPLMPSDMPAGFTLVGESAFGADRLFEYERGF</sequence>
<dbReference type="InterPro" id="IPR004794">
    <property type="entry name" value="Eubact_RibD"/>
</dbReference>
<evidence type="ECO:0000256" key="15">
    <source>
        <dbReference type="SAM" id="MobiDB-lite"/>
    </source>
</evidence>
<dbReference type="InterPro" id="IPR016192">
    <property type="entry name" value="APOBEC/CMP_deaminase_Zn-bd"/>
</dbReference>
<dbReference type="AlphaFoldDB" id="A0A1X7FEJ2"/>
<evidence type="ECO:0000256" key="8">
    <source>
        <dbReference type="ARBA" id="ARBA00019930"/>
    </source>
</evidence>
<dbReference type="OrthoDB" id="9800865at2"/>
<proteinExistence type="inferred from homology"/>
<evidence type="ECO:0000256" key="14">
    <source>
        <dbReference type="ARBA" id="ARBA00023268"/>
    </source>
</evidence>
<organism evidence="17 18">
    <name type="scientific">Xaviernesmea oryzae</name>
    <dbReference type="NCBI Taxonomy" id="464029"/>
    <lineage>
        <taxon>Bacteria</taxon>
        <taxon>Pseudomonadati</taxon>
        <taxon>Pseudomonadota</taxon>
        <taxon>Alphaproteobacteria</taxon>
        <taxon>Hyphomicrobiales</taxon>
        <taxon>Rhizobiaceae</taxon>
        <taxon>Rhizobium/Agrobacterium group</taxon>
        <taxon>Xaviernesmea</taxon>
    </lineage>
</organism>
<comment type="similarity">
    <text evidence="4">In the N-terminal section; belongs to the cytidine and deoxycytidylate deaminase family.</text>
</comment>
<evidence type="ECO:0000256" key="2">
    <source>
        <dbReference type="ARBA" id="ARBA00004882"/>
    </source>
</evidence>
<gene>
    <name evidence="17" type="ORF">SAMN02982989_2854</name>
</gene>
<keyword evidence="14" id="KW-0511">Multifunctional enzyme</keyword>
<evidence type="ECO:0000256" key="9">
    <source>
        <dbReference type="ARBA" id="ARBA00022619"/>
    </source>
</evidence>
<dbReference type="SUPFAM" id="SSF53927">
    <property type="entry name" value="Cytidine deaminase-like"/>
    <property type="match status" value="1"/>
</dbReference>
<dbReference type="Pfam" id="PF00383">
    <property type="entry name" value="dCMP_cyt_deam_1"/>
    <property type="match status" value="1"/>
</dbReference>
<evidence type="ECO:0000256" key="7">
    <source>
        <dbReference type="ARBA" id="ARBA00013173"/>
    </source>
</evidence>
<evidence type="ECO:0000256" key="10">
    <source>
        <dbReference type="ARBA" id="ARBA00022723"/>
    </source>
</evidence>
<evidence type="ECO:0000256" key="12">
    <source>
        <dbReference type="ARBA" id="ARBA00022857"/>
    </source>
</evidence>
<dbReference type="GO" id="GO:0008835">
    <property type="term" value="F:diaminohydroxyphosphoribosylaminopyrimidine deaminase activity"/>
    <property type="evidence" value="ECO:0007669"/>
    <property type="project" value="UniProtKB-EC"/>
</dbReference>
<accession>A0A1X7FEJ2</accession>
<dbReference type="EMBL" id="FXAF01000006">
    <property type="protein sequence ID" value="SMF50834.1"/>
    <property type="molecule type" value="Genomic_DNA"/>
</dbReference>
<evidence type="ECO:0000256" key="1">
    <source>
        <dbReference type="ARBA" id="ARBA00002151"/>
    </source>
</evidence>
<evidence type="ECO:0000256" key="6">
    <source>
        <dbReference type="ARBA" id="ARBA00012766"/>
    </source>
</evidence>
<feature type="region of interest" description="Disordered" evidence="15">
    <location>
        <begin position="254"/>
        <end position="329"/>
    </location>
</feature>
<evidence type="ECO:0000256" key="4">
    <source>
        <dbReference type="ARBA" id="ARBA00005259"/>
    </source>
</evidence>
<comment type="similarity">
    <text evidence="5">In the C-terminal section; belongs to the HTP reductase family.</text>
</comment>
<keyword evidence="11" id="KW-0862">Zinc</keyword>
<dbReference type="PANTHER" id="PTHR38011">
    <property type="entry name" value="DIHYDROFOLATE REDUCTASE FAMILY PROTEIN (AFU_ORTHOLOGUE AFUA_8G06820)"/>
    <property type="match status" value="1"/>
</dbReference>
<evidence type="ECO:0000256" key="5">
    <source>
        <dbReference type="ARBA" id="ARBA00007417"/>
    </source>
</evidence>
<dbReference type="InterPro" id="IPR024072">
    <property type="entry name" value="DHFR-like_dom_sf"/>
</dbReference>
<dbReference type="SUPFAM" id="SSF53597">
    <property type="entry name" value="Dihydrofolate reductase-like"/>
    <property type="match status" value="2"/>
</dbReference>
<dbReference type="InterPro" id="IPR002125">
    <property type="entry name" value="CMP_dCMP_dom"/>
</dbReference>
<evidence type="ECO:0000256" key="13">
    <source>
        <dbReference type="ARBA" id="ARBA00023002"/>
    </source>
</evidence>
<protein>
    <recommendedName>
        <fullName evidence="8">Riboflavin biosynthesis protein RibD</fullName>
        <ecNumber evidence="7">1.1.1.193</ecNumber>
        <ecNumber evidence="6">3.5.4.26</ecNumber>
    </recommendedName>
</protein>
<dbReference type="Pfam" id="PF01872">
    <property type="entry name" value="RibD_C"/>
    <property type="match status" value="2"/>
</dbReference>
<dbReference type="Gene3D" id="3.40.430.10">
    <property type="entry name" value="Dihydrofolate Reductase, subunit A"/>
    <property type="match status" value="1"/>
</dbReference>
<dbReference type="PROSITE" id="PS00903">
    <property type="entry name" value="CYT_DCMP_DEAMINASES_1"/>
    <property type="match status" value="1"/>
</dbReference>
<comment type="function">
    <text evidence="1">Converts 2,5-diamino-6-(ribosylamino)-4(3h)-pyrimidinone 5'-phosphate into 5-amino-6-(ribosylamino)-2,4(1h,3h)-pyrimidinedione 5'-phosphate.</text>
</comment>
<dbReference type="EC" id="3.5.4.26" evidence="6"/>
<dbReference type="GO" id="GO:0009231">
    <property type="term" value="P:riboflavin biosynthetic process"/>
    <property type="evidence" value="ECO:0007669"/>
    <property type="project" value="UniProtKB-UniPathway"/>
</dbReference>
<comment type="pathway">
    <text evidence="2">Cofactor biosynthesis; riboflavin biosynthesis; 5-amino-6-(D-ribitylamino)uracil from GTP: step 2/4.</text>
</comment>
<keyword evidence="10" id="KW-0479">Metal-binding</keyword>
<evidence type="ECO:0000259" key="16">
    <source>
        <dbReference type="PROSITE" id="PS51747"/>
    </source>
</evidence>
<dbReference type="PANTHER" id="PTHR38011:SF7">
    <property type="entry name" value="2,5-DIAMINO-6-RIBOSYLAMINO-4(3H)-PYRIMIDINONE 5'-PHOSPHATE REDUCTASE"/>
    <property type="match status" value="1"/>
</dbReference>
<dbReference type="GO" id="GO:0008270">
    <property type="term" value="F:zinc ion binding"/>
    <property type="evidence" value="ECO:0007669"/>
    <property type="project" value="InterPro"/>
</dbReference>
<dbReference type="InterPro" id="IPR050765">
    <property type="entry name" value="Riboflavin_Biosynth_HTPR"/>
</dbReference>
<dbReference type="InterPro" id="IPR016193">
    <property type="entry name" value="Cytidine_deaminase-like"/>
</dbReference>
<dbReference type="GO" id="GO:0008703">
    <property type="term" value="F:5-amino-6-(5-phosphoribosylamino)uracil reductase activity"/>
    <property type="evidence" value="ECO:0007669"/>
    <property type="project" value="UniProtKB-EC"/>
</dbReference>